<dbReference type="OrthoDB" id="7676003at2"/>
<dbReference type="RefSeq" id="WP_146048534.1">
    <property type="nucleotide sequence ID" value="NZ_PPCN01000002.1"/>
</dbReference>
<evidence type="ECO:0000313" key="2">
    <source>
        <dbReference type="Proteomes" id="UP000236959"/>
    </source>
</evidence>
<name>A0A2S3UZ68_9HYPH</name>
<proteinExistence type="predicted"/>
<comment type="caution">
    <text evidence="1">The sequence shown here is derived from an EMBL/GenBank/DDBJ whole genome shotgun (WGS) entry which is preliminary data.</text>
</comment>
<dbReference type="AlphaFoldDB" id="A0A2S3UZ68"/>
<protein>
    <submittedName>
        <fullName evidence="1">Uncharacterized protein</fullName>
    </submittedName>
</protein>
<gene>
    <name evidence="1" type="ORF">CLV41_102164</name>
</gene>
<reference evidence="1 2" key="1">
    <citation type="submission" date="2018-01" db="EMBL/GenBank/DDBJ databases">
        <title>Genomic Encyclopedia of Archaeal and Bacterial Type Strains, Phase II (KMG-II): from individual species to whole genera.</title>
        <authorList>
            <person name="Goeker M."/>
        </authorList>
    </citation>
    <scope>NUCLEOTIDE SEQUENCE [LARGE SCALE GENOMIC DNA]</scope>
    <source>
        <strain evidence="1 2">DSM 17023</strain>
    </source>
</reference>
<sequence>MPAARLDLPSNYTAVHVIGVTRGANKIRPTVYFATGSHFTQSHRRQDNIGYHPPPGRHLFFGNVDAAALDKMRKALAGEPGNSDRRAFGLAYYRSLITTYTDDSGRACEVGPPPLGQNRDGLVLLEVTTEWSHRSRASLEPVSYQEGVSLVRDIRSRSIAKLGPHRETGEYYFADNPDG</sequence>
<evidence type="ECO:0000313" key="1">
    <source>
        <dbReference type="EMBL" id="POF32759.1"/>
    </source>
</evidence>
<keyword evidence="2" id="KW-1185">Reference proteome</keyword>
<accession>A0A2S3UZ68</accession>
<dbReference type="Proteomes" id="UP000236959">
    <property type="component" value="Unassembled WGS sequence"/>
</dbReference>
<dbReference type="EMBL" id="PPCN01000002">
    <property type="protein sequence ID" value="POF32759.1"/>
    <property type="molecule type" value="Genomic_DNA"/>
</dbReference>
<organism evidence="1 2">
    <name type="scientific">Roseibium marinum</name>
    <dbReference type="NCBI Taxonomy" id="281252"/>
    <lineage>
        <taxon>Bacteria</taxon>
        <taxon>Pseudomonadati</taxon>
        <taxon>Pseudomonadota</taxon>
        <taxon>Alphaproteobacteria</taxon>
        <taxon>Hyphomicrobiales</taxon>
        <taxon>Stappiaceae</taxon>
        <taxon>Roseibium</taxon>
    </lineage>
</organism>